<sequence length="177" mass="19369">MHGSWDLTHQIQATTLAVAFFEDSQNTDIENEFLREVHYTYSPAVWVFSTPAILLALPHNLQYRLEVEANAYTFPFDLRLQTLLTSALRAPNDLCTVYPSLPDKQAGLKAGSYGKGPHQSAERGTKVLGAISFLCGSLDCLAAELFRHEVCDKETHKHGKNPDTGPGLVGVLSPASA</sequence>
<dbReference type="EMBL" id="JANPWB010000011">
    <property type="protein sequence ID" value="KAJ1126674.1"/>
    <property type="molecule type" value="Genomic_DNA"/>
</dbReference>
<organism evidence="2 3">
    <name type="scientific">Pleurodeles waltl</name>
    <name type="common">Iberian ribbed newt</name>
    <dbReference type="NCBI Taxonomy" id="8319"/>
    <lineage>
        <taxon>Eukaryota</taxon>
        <taxon>Metazoa</taxon>
        <taxon>Chordata</taxon>
        <taxon>Craniata</taxon>
        <taxon>Vertebrata</taxon>
        <taxon>Euteleostomi</taxon>
        <taxon>Amphibia</taxon>
        <taxon>Batrachia</taxon>
        <taxon>Caudata</taxon>
        <taxon>Salamandroidea</taxon>
        <taxon>Salamandridae</taxon>
        <taxon>Pleurodelinae</taxon>
        <taxon>Pleurodeles</taxon>
    </lineage>
</organism>
<keyword evidence="3" id="KW-1185">Reference proteome</keyword>
<dbReference type="Proteomes" id="UP001066276">
    <property type="component" value="Chromosome 7"/>
</dbReference>
<evidence type="ECO:0000313" key="2">
    <source>
        <dbReference type="EMBL" id="KAJ1126674.1"/>
    </source>
</evidence>
<gene>
    <name evidence="2" type="ORF">NDU88_005080</name>
</gene>
<proteinExistence type="predicted"/>
<feature type="region of interest" description="Disordered" evidence="1">
    <location>
        <begin position="154"/>
        <end position="177"/>
    </location>
</feature>
<evidence type="ECO:0000313" key="3">
    <source>
        <dbReference type="Proteomes" id="UP001066276"/>
    </source>
</evidence>
<evidence type="ECO:0000256" key="1">
    <source>
        <dbReference type="SAM" id="MobiDB-lite"/>
    </source>
</evidence>
<reference evidence="2" key="1">
    <citation type="journal article" date="2022" name="bioRxiv">
        <title>Sequencing and chromosome-scale assembly of the giantPleurodeles waltlgenome.</title>
        <authorList>
            <person name="Brown T."/>
            <person name="Elewa A."/>
            <person name="Iarovenko S."/>
            <person name="Subramanian E."/>
            <person name="Araus A.J."/>
            <person name="Petzold A."/>
            <person name="Susuki M."/>
            <person name="Suzuki K.-i.T."/>
            <person name="Hayashi T."/>
            <person name="Toyoda A."/>
            <person name="Oliveira C."/>
            <person name="Osipova E."/>
            <person name="Leigh N.D."/>
            <person name="Simon A."/>
            <person name="Yun M.H."/>
        </authorList>
    </citation>
    <scope>NUCLEOTIDE SEQUENCE</scope>
    <source>
        <strain evidence="2">20211129_DDA</strain>
        <tissue evidence="2">Liver</tissue>
    </source>
</reference>
<accession>A0AAV7PFW5</accession>
<protein>
    <submittedName>
        <fullName evidence="2">Uncharacterized protein</fullName>
    </submittedName>
</protein>
<name>A0AAV7PFW5_PLEWA</name>
<comment type="caution">
    <text evidence="2">The sequence shown here is derived from an EMBL/GenBank/DDBJ whole genome shotgun (WGS) entry which is preliminary data.</text>
</comment>
<dbReference type="AlphaFoldDB" id="A0AAV7PFW5"/>